<organism evidence="2 3">
    <name type="scientific">Kibdelosporangium aridum</name>
    <dbReference type="NCBI Taxonomy" id="2030"/>
    <lineage>
        <taxon>Bacteria</taxon>
        <taxon>Bacillati</taxon>
        <taxon>Actinomycetota</taxon>
        <taxon>Actinomycetes</taxon>
        <taxon>Pseudonocardiales</taxon>
        <taxon>Pseudonocardiaceae</taxon>
        <taxon>Kibdelosporangium</taxon>
    </lineage>
</organism>
<dbReference type="InterPro" id="IPR053147">
    <property type="entry name" value="Hsp_HslJ-like"/>
</dbReference>
<accession>A0A428YBJ6</accession>
<dbReference type="PANTHER" id="PTHR35535:SF1">
    <property type="entry name" value="HEAT SHOCK PROTEIN HSLJ"/>
    <property type="match status" value="1"/>
</dbReference>
<feature type="domain" description="DUF306" evidence="1">
    <location>
        <begin position="422"/>
        <end position="514"/>
    </location>
</feature>
<reference evidence="2 3" key="1">
    <citation type="submission" date="2018-05" db="EMBL/GenBank/DDBJ databases">
        <title>Evolution of GPA BGCs.</title>
        <authorList>
            <person name="Waglechner N."/>
            <person name="Wright G.D."/>
        </authorList>
    </citation>
    <scope>NUCLEOTIDE SEQUENCE [LARGE SCALE GENOMIC DNA]</scope>
    <source>
        <strain evidence="2 3">A82846</strain>
    </source>
</reference>
<dbReference type="EMBL" id="QHKI01000091">
    <property type="protein sequence ID" value="RSM64954.1"/>
    <property type="molecule type" value="Genomic_DNA"/>
</dbReference>
<sequence length="516" mass="54163">MPGRELSVLALQAVAEESVLDAAGGEHHVADLVLFFVKGEADRGFELIVVAGRAFQDVSGFGLVGMRVPPFLAVQQIGQLAARSAGAVRVRAGLVELDDEDPAAASGADRLGDVVDRKTVRGGVEVLRDVGVCLAVPSVACSGEGHVTGNHIAGSLRPRVMKTVLIVGAVGVLVAGFVVGCGAQQQAGPSSTSGDELKGRVFVSQAVTEKGKPRPLADGTHIQFQITDEGELQVRAGCNHMFGRVDTSNARLALTGQGLGQTEMGCDKVRLDQDQWLAGVISGNPAWELTGDTLKLKTADTEIVLGAKQATALEGPTWVTTTYVENDLARPAQTLAWLTFAGGKVLITTECNTVEGTYQATTETIAFQDLKSTGGSCPQADAITPVLDGQLNYKINDESLSLTHPSGKGVQLRVGHVDGSLAGKEFVSEDGKTKLKFDNGQLTATVGCNDMTGAVVADNGKFVVQSLGKTRKACEPAVMEQEDRLAELLKSVPDFGFSSTGLFLKSGRTTMTFREQ</sequence>
<evidence type="ECO:0000313" key="2">
    <source>
        <dbReference type="EMBL" id="RSM64954.1"/>
    </source>
</evidence>
<evidence type="ECO:0000259" key="1">
    <source>
        <dbReference type="Pfam" id="PF03724"/>
    </source>
</evidence>
<dbReference type="Pfam" id="PF03724">
    <property type="entry name" value="META"/>
    <property type="match status" value="3"/>
</dbReference>
<dbReference type="AlphaFoldDB" id="A0A428YBJ6"/>
<proteinExistence type="predicted"/>
<name>A0A428YBJ6_KIBAR</name>
<comment type="caution">
    <text evidence="2">The sequence shown here is derived from an EMBL/GenBank/DDBJ whole genome shotgun (WGS) entry which is preliminary data.</text>
</comment>
<dbReference type="InterPro" id="IPR005184">
    <property type="entry name" value="DUF306_Meta_HslJ"/>
</dbReference>
<dbReference type="InterPro" id="IPR038670">
    <property type="entry name" value="HslJ-like_sf"/>
</dbReference>
<gene>
    <name evidence="2" type="ORF">DMH04_50265</name>
</gene>
<dbReference type="OrthoDB" id="507754at2"/>
<evidence type="ECO:0000313" key="3">
    <source>
        <dbReference type="Proteomes" id="UP000287547"/>
    </source>
</evidence>
<feature type="domain" description="DUF306" evidence="1">
    <location>
        <begin position="211"/>
        <end position="302"/>
    </location>
</feature>
<dbReference type="PANTHER" id="PTHR35535">
    <property type="entry name" value="HEAT SHOCK PROTEIN HSLJ"/>
    <property type="match status" value="1"/>
</dbReference>
<protein>
    <recommendedName>
        <fullName evidence="1">DUF306 domain-containing protein</fullName>
    </recommendedName>
</protein>
<feature type="domain" description="DUF306" evidence="1">
    <location>
        <begin position="312"/>
        <end position="409"/>
    </location>
</feature>
<dbReference type="Proteomes" id="UP000287547">
    <property type="component" value="Unassembled WGS sequence"/>
</dbReference>
<dbReference type="Gene3D" id="2.40.128.270">
    <property type="match status" value="3"/>
</dbReference>